<comment type="similarity">
    <text evidence="8 9">Belongs to the TRAP transporter small permease family.</text>
</comment>
<sequence length="182" mass="19891">MSYASAETAPMARTETHKPMALTRINALLSRLCMFTAVAALFGIILVVLWQVFGRYVLNDTPTWAESTALVLVIYVTMFGAAAGVRDAGHIGMESILILLPEKLRSKFEILIHCLVGLFGGLMVWYGAVLGYSVKNYKIPTLGLPESVNYTAVVIAGALIISFCIEHIIAIFTGKEVEPSWH</sequence>
<dbReference type="PANTHER" id="PTHR35011">
    <property type="entry name" value="2,3-DIKETO-L-GULONATE TRAP TRANSPORTER SMALL PERMEASE PROTEIN YIAM"/>
    <property type="match status" value="1"/>
</dbReference>
<evidence type="ECO:0000313" key="12">
    <source>
        <dbReference type="Proteomes" id="UP000198284"/>
    </source>
</evidence>
<dbReference type="PANTHER" id="PTHR35011:SF11">
    <property type="entry name" value="TRAP TRANSPORTER SMALL PERMEASE PROTEIN"/>
    <property type="match status" value="1"/>
</dbReference>
<evidence type="ECO:0000256" key="7">
    <source>
        <dbReference type="ARBA" id="ARBA00023136"/>
    </source>
</evidence>
<comment type="subcellular location">
    <subcellularLocation>
        <location evidence="1 9">Cell inner membrane</location>
        <topology evidence="1 9">Multi-pass membrane protein</topology>
    </subcellularLocation>
</comment>
<organism evidence="11 12">
    <name type="scientific">Noviherbaspirillum humi</name>
    <dbReference type="NCBI Taxonomy" id="1688639"/>
    <lineage>
        <taxon>Bacteria</taxon>
        <taxon>Pseudomonadati</taxon>
        <taxon>Pseudomonadota</taxon>
        <taxon>Betaproteobacteria</taxon>
        <taxon>Burkholderiales</taxon>
        <taxon>Oxalobacteraceae</taxon>
        <taxon>Noviherbaspirillum</taxon>
    </lineage>
</organism>
<dbReference type="Proteomes" id="UP000198284">
    <property type="component" value="Unassembled WGS sequence"/>
</dbReference>
<gene>
    <name evidence="11" type="ORF">SAMN06265795_101239</name>
</gene>
<dbReference type="GO" id="GO:0005886">
    <property type="term" value="C:plasma membrane"/>
    <property type="evidence" value="ECO:0007669"/>
    <property type="project" value="UniProtKB-SubCell"/>
</dbReference>
<evidence type="ECO:0000256" key="5">
    <source>
        <dbReference type="ARBA" id="ARBA00022692"/>
    </source>
</evidence>
<dbReference type="InterPro" id="IPR055348">
    <property type="entry name" value="DctQ"/>
</dbReference>
<dbReference type="Pfam" id="PF04290">
    <property type="entry name" value="DctQ"/>
    <property type="match status" value="1"/>
</dbReference>
<keyword evidence="2 9" id="KW-0813">Transport</keyword>
<keyword evidence="4 9" id="KW-0997">Cell inner membrane</keyword>
<feature type="transmembrane region" description="Helical" evidence="9">
    <location>
        <begin position="110"/>
        <end position="128"/>
    </location>
</feature>
<evidence type="ECO:0000256" key="2">
    <source>
        <dbReference type="ARBA" id="ARBA00022448"/>
    </source>
</evidence>
<protein>
    <recommendedName>
        <fullName evidence="9">TRAP transporter small permease protein</fullName>
    </recommendedName>
</protein>
<evidence type="ECO:0000256" key="3">
    <source>
        <dbReference type="ARBA" id="ARBA00022475"/>
    </source>
</evidence>
<proteinExistence type="inferred from homology"/>
<dbReference type="EMBL" id="FZOT01000001">
    <property type="protein sequence ID" value="SNS14737.1"/>
    <property type="molecule type" value="Genomic_DNA"/>
</dbReference>
<dbReference type="GO" id="GO:0015740">
    <property type="term" value="P:C4-dicarboxylate transport"/>
    <property type="evidence" value="ECO:0007669"/>
    <property type="project" value="TreeGrafter"/>
</dbReference>
<keyword evidence="7 9" id="KW-0472">Membrane</keyword>
<name>A0A239C387_9BURK</name>
<evidence type="ECO:0000259" key="10">
    <source>
        <dbReference type="Pfam" id="PF04290"/>
    </source>
</evidence>
<dbReference type="InterPro" id="IPR007387">
    <property type="entry name" value="TRAP_DctQ"/>
</dbReference>
<comment type="subunit">
    <text evidence="9">The complex comprises the extracytoplasmic solute receptor protein and the two transmembrane proteins.</text>
</comment>
<feature type="transmembrane region" description="Helical" evidence="9">
    <location>
        <begin position="28"/>
        <end position="50"/>
    </location>
</feature>
<evidence type="ECO:0000256" key="4">
    <source>
        <dbReference type="ARBA" id="ARBA00022519"/>
    </source>
</evidence>
<dbReference type="GO" id="GO:0022857">
    <property type="term" value="F:transmembrane transporter activity"/>
    <property type="evidence" value="ECO:0007669"/>
    <property type="project" value="UniProtKB-UniRule"/>
</dbReference>
<evidence type="ECO:0000313" key="11">
    <source>
        <dbReference type="EMBL" id="SNS14737.1"/>
    </source>
</evidence>
<comment type="function">
    <text evidence="9">Part of the tripartite ATP-independent periplasmic (TRAP) transport system.</text>
</comment>
<keyword evidence="12" id="KW-1185">Reference proteome</keyword>
<keyword evidence="5 9" id="KW-0812">Transmembrane</keyword>
<accession>A0A239C387</accession>
<evidence type="ECO:0000256" key="6">
    <source>
        <dbReference type="ARBA" id="ARBA00022989"/>
    </source>
</evidence>
<feature type="transmembrane region" description="Helical" evidence="9">
    <location>
        <begin position="148"/>
        <end position="172"/>
    </location>
</feature>
<evidence type="ECO:0000256" key="1">
    <source>
        <dbReference type="ARBA" id="ARBA00004429"/>
    </source>
</evidence>
<keyword evidence="3" id="KW-1003">Cell membrane</keyword>
<feature type="transmembrane region" description="Helical" evidence="9">
    <location>
        <begin position="70"/>
        <end position="89"/>
    </location>
</feature>
<keyword evidence="6 9" id="KW-1133">Transmembrane helix</keyword>
<evidence type="ECO:0000256" key="9">
    <source>
        <dbReference type="RuleBase" id="RU369079"/>
    </source>
</evidence>
<dbReference type="AlphaFoldDB" id="A0A239C387"/>
<feature type="domain" description="Tripartite ATP-independent periplasmic transporters DctQ component" evidence="10">
    <location>
        <begin position="44"/>
        <end position="172"/>
    </location>
</feature>
<reference evidence="11 12" key="1">
    <citation type="submission" date="2017-06" db="EMBL/GenBank/DDBJ databases">
        <authorList>
            <person name="Kim H.J."/>
            <person name="Triplett B.A."/>
        </authorList>
    </citation>
    <scope>NUCLEOTIDE SEQUENCE [LARGE SCALE GENOMIC DNA]</scope>
    <source>
        <strain evidence="11 12">U15</strain>
    </source>
</reference>
<evidence type="ECO:0000256" key="8">
    <source>
        <dbReference type="ARBA" id="ARBA00038436"/>
    </source>
</evidence>